<gene>
    <name evidence="12" type="ORF">IRI77_08250</name>
</gene>
<keyword evidence="4 10" id="KW-0547">Nucleotide-binding</keyword>
<dbReference type="PIRSF" id="PIRSF000196">
    <property type="entry name" value="Pro_dehydrog"/>
    <property type="match status" value="1"/>
</dbReference>
<dbReference type="AlphaFoldDB" id="A0A7S7SMH6"/>
<evidence type="ECO:0000256" key="10">
    <source>
        <dbReference type="PIRSR" id="PIRSR000196-2"/>
    </source>
</evidence>
<dbReference type="InterPro" id="IPR029041">
    <property type="entry name" value="FAD-linked_oxidoreductase-like"/>
</dbReference>
<dbReference type="InterPro" id="IPR002872">
    <property type="entry name" value="Proline_DH_dom"/>
</dbReference>
<dbReference type="Proteomes" id="UP000593892">
    <property type="component" value="Chromosome"/>
</dbReference>
<sequence>MLRQTFLFLSRHQKLRHWFETSSRAQQLTSRFVAGETLDDVMRVVKELQNAGTMSTLDHLGENVTTVEEAETSRRFCDEALDAIAASGLPATISIKLTQLGLDLGEDVCRRNVDALVVKAQAMGSRVEVDMEASEYVDRTLNLVQHFQREYGCMRSVLQAYLFRTDEDVRRMCALGVPIRLCKGAYKEPPEVAYPKKSDVDARYLQLAVMLLDEGAYPAMATHDPRMIDGILAHAARSGRKPHEFEFQMLYGVRRDLQQMLVKQGFRLRLYVPYGDSWYPYFMRRLAERPANAFFVARNLLRS</sequence>
<feature type="binding site" evidence="9">
    <location>
        <position position="285"/>
    </location>
    <ligand>
        <name>substrate</name>
    </ligand>
</feature>
<dbReference type="Pfam" id="PF01619">
    <property type="entry name" value="Pro_dh"/>
    <property type="match status" value="1"/>
</dbReference>
<feature type="binding site" evidence="10">
    <location>
        <begin position="222"/>
        <end position="223"/>
    </location>
    <ligand>
        <name>FAD</name>
        <dbReference type="ChEBI" id="CHEBI:57692"/>
    </ligand>
</feature>
<protein>
    <recommendedName>
        <fullName evidence="2">proline dehydrogenase</fullName>
        <ecNumber evidence="2">1.5.5.2</ecNumber>
    </recommendedName>
</protein>
<reference evidence="12 13" key="1">
    <citation type="submission" date="2020-10" db="EMBL/GenBank/DDBJ databases">
        <title>Complete genome sequence of Paludibaculum fermentans P105T, a facultatively anaerobic acidobacterium capable of dissimilatory Fe(III) reduction.</title>
        <authorList>
            <person name="Dedysh S.N."/>
            <person name="Beletsky A.V."/>
            <person name="Kulichevskaya I.S."/>
            <person name="Mardanov A.V."/>
            <person name="Ravin N.V."/>
        </authorList>
    </citation>
    <scope>NUCLEOTIDE SEQUENCE [LARGE SCALE GENOMIC DNA]</scope>
    <source>
        <strain evidence="12 13">P105</strain>
    </source>
</reference>
<dbReference type="SUPFAM" id="SSF51730">
    <property type="entry name" value="FAD-linked oxidoreductase"/>
    <property type="match status" value="1"/>
</dbReference>
<dbReference type="PANTHER" id="PTHR13914:SF0">
    <property type="entry name" value="PROLINE DEHYDROGENASE 1, MITOCHONDRIAL"/>
    <property type="match status" value="1"/>
</dbReference>
<dbReference type="UniPathway" id="UPA00261">
    <property type="reaction ID" value="UER00373"/>
</dbReference>
<evidence type="ECO:0000256" key="5">
    <source>
        <dbReference type="ARBA" id="ARBA00022827"/>
    </source>
</evidence>
<dbReference type="Gene3D" id="3.20.20.220">
    <property type="match status" value="1"/>
</dbReference>
<dbReference type="InterPro" id="IPR008219">
    <property type="entry name" value="PRODH_bac_arc"/>
</dbReference>
<evidence type="ECO:0000313" key="12">
    <source>
        <dbReference type="EMBL" id="QOY89933.1"/>
    </source>
</evidence>
<feature type="binding site" evidence="9">
    <location>
        <position position="284"/>
    </location>
    <ligand>
        <name>substrate</name>
    </ligand>
</feature>
<dbReference type="KEGG" id="pfer:IRI77_08250"/>
<dbReference type="EMBL" id="CP063849">
    <property type="protein sequence ID" value="QOY89933.1"/>
    <property type="molecule type" value="Genomic_DNA"/>
</dbReference>
<evidence type="ECO:0000256" key="3">
    <source>
        <dbReference type="ARBA" id="ARBA00022630"/>
    </source>
</evidence>
<keyword evidence="6" id="KW-0560">Oxidoreductase</keyword>
<evidence type="ECO:0000256" key="2">
    <source>
        <dbReference type="ARBA" id="ARBA00012695"/>
    </source>
</evidence>
<dbReference type="EC" id="1.5.5.2" evidence="2"/>
<accession>A0A7S7SMH6</accession>
<feature type="binding site" evidence="10">
    <location>
        <position position="131"/>
    </location>
    <ligand>
        <name>FAD</name>
        <dbReference type="ChEBI" id="CHEBI:57692"/>
    </ligand>
</feature>
<feature type="binding site" evidence="10">
    <location>
        <position position="159"/>
    </location>
    <ligand>
        <name>FAD</name>
        <dbReference type="ChEBI" id="CHEBI:57692"/>
    </ligand>
</feature>
<keyword evidence="3" id="KW-0285">Flavoprotein</keyword>
<feature type="domain" description="Proline dehydrogenase" evidence="11">
    <location>
        <begin position="42"/>
        <end position="297"/>
    </location>
</feature>
<keyword evidence="5 10" id="KW-0274">FAD</keyword>
<dbReference type="GO" id="GO:0010133">
    <property type="term" value="P:L-proline catabolic process to L-glutamate"/>
    <property type="evidence" value="ECO:0007669"/>
    <property type="project" value="UniProtKB-UniPathway"/>
</dbReference>
<name>A0A7S7SMH6_PALFE</name>
<comment type="pathway">
    <text evidence="1">Amino-acid degradation; L-proline degradation into L-glutamate; L-glutamate from L-proline: step 1/2.</text>
</comment>
<dbReference type="GO" id="GO:0000166">
    <property type="term" value="F:nucleotide binding"/>
    <property type="evidence" value="ECO:0007669"/>
    <property type="project" value="UniProtKB-KW"/>
</dbReference>
<keyword evidence="7" id="KW-0642">Proline metabolism</keyword>
<dbReference type="GO" id="GO:0004657">
    <property type="term" value="F:proline dehydrogenase activity"/>
    <property type="evidence" value="ECO:0007669"/>
    <property type="project" value="UniProtKB-EC"/>
</dbReference>
<keyword evidence="13" id="KW-1185">Reference proteome</keyword>
<comment type="catalytic activity">
    <reaction evidence="8">
        <text>L-proline + a quinone = (S)-1-pyrroline-5-carboxylate + a quinol + H(+)</text>
        <dbReference type="Rhea" id="RHEA:23784"/>
        <dbReference type="ChEBI" id="CHEBI:15378"/>
        <dbReference type="ChEBI" id="CHEBI:17388"/>
        <dbReference type="ChEBI" id="CHEBI:24646"/>
        <dbReference type="ChEBI" id="CHEBI:60039"/>
        <dbReference type="ChEBI" id="CHEBI:132124"/>
        <dbReference type="EC" id="1.5.5.2"/>
    </reaction>
</comment>
<evidence type="ECO:0000313" key="13">
    <source>
        <dbReference type="Proteomes" id="UP000593892"/>
    </source>
</evidence>
<evidence type="ECO:0000256" key="1">
    <source>
        <dbReference type="ARBA" id="ARBA00004739"/>
    </source>
</evidence>
<comment type="cofactor">
    <cofactor evidence="10">
        <name>FAD</name>
        <dbReference type="ChEBI" id="CHEBI:57692"/>
    </cofactor>
    <text evidence="10">Binds 1 FAD per subunit.</text>
</comment>
<evidence type="ECO:0000259" key="11">
    <source>
        <dbReference type="Pfam" id="PF01619"/>
    </source>
</evidence>
<proteinExistence type="predicted"/>
<evidence type="ECO:0000256" key="9">
    <source>
        <dbReference type="PIRSR" id="PIRSR000196-1"/>
    </source>
</evidence>
<feature type="binding site" evidence="9">
    <location>
        <position position="96"/>
    </location>
    <ligand>
        <name>substrate</name>
    </ligand>
</feature>
<dbReference type="InterPro" id="IPR015659">
    <property type="entry name" value="Proline_oxidase"/>
</dbReference>
<evidence type="ECO:0000256" key="6">
    <source>
        <dbReference type="ARBA" id="ARBA00023002"/>
    </source>
</evidence>
<evidence type="ECO:0000256" key="7">
    <source>
        <dbReference type="ARBA" id="ARBA00023062"/>
    </source>
</evidence>
<feature type="binding site" evidence="10">
    <location>
        <position position="197"/>
    </location>
    <ligand>
        <name>FAD</name>
        <dbReference type="ChEBI" id="CHEBI:57692"/>
    </ligand>
</feature>
<dbReference type="PANTHER" id="PTHR13914">
    <property type="entry name" value="PROLINE OXIDASE"/>
    <property type="match status" value="1"/>
</dbReference>
<evidence type="ECO:0000256" key="8">
    <source>
        <dbReference type="ARBA" id="ARBA00048779"/>
    </source>
</evidence>
<organism evidence="12 13">
    <name type="scientific">Paludibaculum fermentans</name>
    <dbReference type="NCBI Taxonomy" id="1473598"/>
    <lineage>
        <taxon>Bacteria</taxon>
        <taxon>Pseudomonadati</taxon>
        <taxon>Acidobacteriota</taxon>
        <taxon>Terriglobia</taxon>
        <taxon>Bryobacterales</taxon>
        <taxon>Bryobacteraceae</taxon>
        <taxon>Paludibaculum</taxon>
    </lineage>
</organism>
<evidence type="ECO:0000256" key="4">
    <source>
        <dbReference type="ARBA" id="ARBA00022741"/>
    </source>
</evidence>
<dbReference type="RefSeq" id="WP_194451596.1">
    <property type="nucleotide sequence ID" value="NZ_CP063849.1"/>
</dbReference>
<feature type="binding site" evidence="10">
    <location>
        <begin position="183"/>
        <end position="185"/>
    </location>
    <ligand>
        <name>FAD</name>
        <dbReference type="ChEBI" id="CHEBI:57692"/>
    </ligand>
</feature>